<proteinExistence type="predicted"/>
<dbReference type="PANTHER" id="PTHR11091:SF3">
    <property type="entry name" value="2,3-DIKETO-L-GULONATE REDUCTASE"/>
    <property type="match status" value="1"/>
</dbReference>
<feature type="compositionally biased region" description="Basic and acidic residues" evidence="2">
    <location>
        <begin position="312"/>
        <end position="324"/>
    </location>
</feature>
<organism evidence="3 4">
    <name type="scientific">Fredinandcohnia salidurans</name>
    <dbReference type="NCBI Taxonomy" id="2595041"/>
    <lineage>
        <taxon>Bacteria</taxon>
        <taxon>Bacillati</taxon>
        <taxon>Bacillota</taxon>
        <taxon>Bacilli</taxon>
        <taxon>Bacillales</taxon>
        <taxon>Bacillaceae</taxon>
        <taxon>Fredinandcohnia</taxon>
    </lineage>
</organism>
<evidence type="ECO:0000313" key="4">
    <source>
        <dbReference type="Proteomes" id="UP001597227"/>
    </source>
</evidence>
<dbReference type="InterPro" id="IPR036111">
    <property type="entry name" value="Mal/L-sulfo/L-lacto_DH-like_sf"/>
</dbReference>
<dbReference type="NCBIfam" id="NF009750">
    <property type="entry name" value="PRK13260.1"/>
    <property type="match status" value="1"/>
</dbReference>
<dbReference type="InterPro" id="IPR003767">
    <property type="entry name" value="Malate/L-lactate_DH-like"/>
</dbReference>
<dbReference type="InterPro" id="IPR043144">
    <property type="entry name" value="Mal/L-sulf/L-lact_DH-like_ah"/>
</dbReference>
<dbReference type="Gene3D" id="3.30.1370.60">
    <property type="entry name" value="Hypothetical oxidoreductase yiak, domain 2"/>
    <property type="match status" value="1"/>
</dbReference>
<gene>
    <name evidence="3" type="primary">yiaK</name>
    <name evidence="3" type="ORF">ACFSFW_16435</name>
</gene>
<dbReference type="Proteomes" id="UP001597227">
    <property type="component" value="Unassembled WGS sequence"/>
</dbReference>
<name>A0ABW4MRU7_9BACI</name>
<accession>A0ABW4MRU7</accession>
<dbReference type="GO" id="GO:0047559">
    <property type="term" value="F:3-dehydro-L-gulonate 2-dehydrogenase activity"/>
    <property type="evidence" value="ECO:0007669"/>
    <property type="project" value="UniProtKB-EC"/>
</dbReference>
<sequence>MYIAFEDMKHEVKQAFLRNGLSEEQAELCSQVHTENSRDGIESHGLNRVPRFLNYVKKGWVNLDAELELLNSFGVVEQYDGHRGIGIINAKKASQRAIELAKENGVGIVALRNTTHWMRGGTYILDMINEGLMGISWTNTESCMPAWGSANQNIGNNPICMGIPREEGPFLLDMAASQFSWGKIQVTRLAEKQLPFAGGFDSEGNVTTDPGKVEDSGRIMPMGYWKGSSFAILLDLFGSVLANGNTTAMMDEINQGSCTGCSQIFMAFDPKRFITEEQMESIIQGTVDQLKNSTPIQEGATVRYPGEGQAAARERSKTEGIHADDSVWEKVKSL</sequence>
<comment type="caution">
    <text evidence="3">The sequence shown here is derived from an EMBL/GenBank/DDBJ whole genome shotgun (WGS) entry which is preliminary data.</text>
</comment>
<protein>
    <submittedName>
        <fullName evidence="3">3-dehydro-L-gulonate 2-dehydrogenase</fullName>
        <ecNumber evidence="3">1.1.1.130</ecNumber>
    </submittedName>
</protein>
<dbReference type="EMBL" id="JBHUEK010000025">
    <property type="protein sequence ID" value="MFD1780253.1"/>
    <property type="molecule type" value="Genomic_DNA"/>
</dbReference>
<reference evidence="4" key="1">
    <citation type="journal article" date="2019" name="Int. J. Syst. Evol. Microbiol.">
        <title>The Global Catalogue of Microorganisms (GCM) 10K type strain sequencing project: providing services to taxonomists for standard genome sequencing and annotation.</title>
        <authorList>
            <consortium name="The Broad Institute Genomics Platform"/>
            <consortium name="The Broad Institute Genome Sequencing Center for Infectious Disease"/>
            <person name="Wu L."/>
            <person name="Ma J."/>
        </authorList>
    </citation>
    <scope>NUCLEOTIDE SEQUENCE [LARGE SCALE GENOMIC DNA]</scope>
    <source>
        <strain evidence="4">CCUG 15531</strain>
    </source>
</reference>
<keyword evidence="1 3" id="KW-0560">Oxidoreductase</keyword>
<dbReference type="InterPro" id="IPR043143">
    <property type="entry name" value="Mal/L-sulf/L-lact_DH-like_NADP"/>
</dbReference>
<dbReference type="Gene3D" id="1.10.1530.10">
    <property type="match status" value="1"/>
</dbReference>
<keyword evidence="4" id="KW-1185">Reference proteome</keyword>
<dbReference type="Pfam" id="PF02615">
    <property type="entry name" value="Ldh_2"/>
    <property type="match status" value="1"/>
</dbReference>
<evidence type="ECO:0000256" key="2">
    <source>
        <dbReference type="SAM" id="MobiDB-lite"/>
    </source>
</evidence>
<dbReference type="PANTHER" id="PTHR11091">
    <property type="entry name" value="OXIDOREDUCTASE-RELATED"/>
    <property type="match status" value="1"/>
</dbReference>
<dbReference type="EC" id="1.1.1.130" evidence="3"/>
<evidence type="ECO:0000313" key="3">
    <source>
        <dbReference type="EMBL" id="MFD1780253.1"/>
    </source>
</evidence>
<evidence type="ECO:0000256" key="1">
    <source>
        <dbReference type="ARBA" id="ARBA00023002"/>
    </source>
</evidence>
<dbReference type="RefSeq" id="WP_388039872.1">
    <property type="nucleotide sequence ID" value="NZ_JBHUEK010000025.1"/>
</dbReference>
<dbReference type="SUPFAM" id="SSF89733">
    <property type="entry name" value="L-sulfolactate dehydrogenase-like"/>
    <property type="match status" value="1"/>
</dbReference>
<feature type="region of interest" description="Disordered" evidence="2">
    <location>
        <begin position="304"/>
        <end position="324"/>
    </location>
</feature>